<dbReference type="CDD" id="cd06550">
    <property type="entry name" value="TM_ABC_iron-siderophores_like"/>
    <property type="match status" value="1"/>
</dbReference>
<feature type="transmembrane region" description="Helical" evidence="8">
    <location>
        <begin position="328"/>
        <end position="348"/>
    </location>
</feature>
<keyword evidence="10" id="KW-1185">Reference proteome</keyword>
<evidence type="ECO:0000256" key="4">
    <source>
        <dbReference type="ARBA" id="ARBA00022475"/>
    </source>
</evidence>
<comment type="caution">
    <text evidence="9">The sequence shown here is derived from an EMBL/GenBank/DDBJ whole genome shotgun (WGS) entry which is preliminary data.</text>
</comment>
<keyword evidence="3" id="KW-0813">Transport</keyword>
<dbReference type="Proteomes" id="UP001200430">
    <property type="component" value="Unassembled WGS sequence"/>
</dbReference>
<dbReference type="Pfam" id="PF01032">
    <property type="entry name" value="FecCD"/>
    <property type="match status" value="1"/>
</dbReference>
<evidence type="ECO:0000256" key="1">
    <source>
        <dbReference type="ARBA" id="ARBA00004651"/>
    </source>
</evidence>
<keyword evidence="4" id="KW-1003">Cell membrane</keyword>
<evidence type="ECO:0000256" key="2">
    <source>
        <dbReference type="ARBA" id="ARBA00007935"/>
    </source>
</evidence>
<dbReference type="SUPFAM" id="SSF81345">
    <property type="entry name" value="ABC transporter involved in vitamin B12 uptake, BtuC"/>
    <property type="match status" value="1"/>
</dbReference>
<keyword evidence="7 8" id="KW-0472">Membrane</keyword>
<proteinExistence type="inferred from homology"/>
<evidence type="ECO:0000256" key="5">
    <source>
        <dbReference type="ARBA" id="ARBA00022692"/>
    </source>
</evidence>
<feature type="transmembrane region" description="Helical" evidence="8">
    <location>
        <begin position="71"/>
        <end position="91"/>
    </location>
</feature>
<feature type="transmembrane region" description="Helical" evidence="8">
    <location>
        <begin position="103"/>
        <end position="125"/>
    </location>
</feature>
<reference evidence="9 10" key="1">
    <citation type="submission" date="2022-01" db="EMBL/GenBank/DDBJ databases">
        <title>Dethiosulfovibrio faecalis sp. nov., a novel proteolytic, non-sulfur-reducing bacterium isolated from a marine aquaculture solid waste bioreactor.</title>
        <authorList>
            <person name="Grabowski S."/>
            <person name="Apolinario E."/>
            <person name="Schneider N."/>
            <person name="Marshall C.W."/>
            <person name="Sowers K.R."/>
        </authorList>
    </citation>
    <scope>NUCLEOTIDE SEQUENCE [LARGE SCALE GENOMIC DNA]</scope>
    <source>
        <strain evidence="9 10">DSM 12537</strain>
    </source>
</reference>
<dbReference type="PANTHER" id="PTHR30472:SF25">
    <property type="entry name" value="ABC TRANSPORTER PERMEASE PROTEIN MJ0876-RELATED"/>
    <property type="match status" value="1"/>
</dbReference>
<keyword evidence="5 8" id="KW-0812">Transmembrane</keyword>
<feature type="transmembrane region" description="Helical" evidence="8">
    <location>
        <begin position="262"/>
        <end position="286"/>
    </location>
</feature>
<feature type="transmembrane region" description="Helical" evidence="8">
    <location>
        <begin position="298"/>
        <end position="316"/>
    </location>
</feature>
<evidence type="ECO:0000313" key="9">
    <source>
        <dbReference type="EMBL" id="MCF4143405.1"/>
    </source>
</evidence>
<feature type="transmembrane region" description="Helical" evidence="8">
    <location>
        <begin position="171"/>
        <end position="192"/>
    </location>
</feature>
<feature type="transmembrane region" description="Helical" evidence="8">
    <location>
        <begin position="131"/>
        <end position="159"/>
    </location>
</feature>
<feature type="transmembrane region" description="Helical" evidence="8">
    <location>
        <begin position="21"/>
        <end position="51"/>
    </location>
</feature>
<keyword evidence="6 8" id="KW-1133">Transmembrane helix</keyword>
<dbReference type="Gene3D" id="1.10.3470.10">
    <property type="entry name" value="ABC transporter involved in vitamin B12 uptake, BtuC"/>
    <property type="match status" value="1"/>
</dbReference>
<dbReference type="InterPro" id="IPR037294">
    <property type="entry name" value="ABC_BtuC-like"/>
</dbReference>
<dbReference type="RefSeq" id="WP_236100107.1">
    <property type="nucleotide sequence ID" value="NZ_JAKGUD010000015.1"/>
</dbReference>
<evidence type="ECO:0000256" key="7">
    <source>
        <dbReference type="ARBA" id="ARBA00023136"/>
    </source>
</evidence>
<organism evidence="9 10">
    <name type="scientific">Dethiosulfovibrio marinus</name>
    <dbReference type="NCBI Taxonomy" id="133532"/>
    <lineage>
        <taxon>Bacteria</taxon>
        <taxon>Thermotogati</taxon>
        <taxon>Synergistota</taxon>
        <taxon>Synergistia</taxon>
        <taxon>Synergistales</taxon>
        <taxon>Dethiosulfovibrionaceae</taxon>
        <taxon>Dethiosulfovibrio</taxon>
    </lineage>
</organism>
<dbReference type="InterPro" id="IPR000522">
    <property type="entry name" value="ABC_transptr_permease_BtuC"/>
</dbReference>
<comment type="similarity">
    <text evidence="2">Belongs to the binding-protein-dependent transport system permease family. FecCD subfamily.</text>
</comment>
<dbReference type="EMBL" id="JAKGUD010000015">
    <property type="protein sequence ID" value="MCF4143405.1"/>
    <property type="molecule type" value="Genomic_DNA"/>
</dbReference>
<gene>
    <name evidence="9" type="ORF">L2W38_11340</name>
</gene>
<evidence type="ECO:0000256" key="8">
    <source>
        <dbReference type="SAM" id="Phobius"/>
    </source>
</evidence>
<accession>A0ABS9EUA7</accession>
<evidence type="ECO:0000313" key="10">
    <source>
        <dbReference type="Proteomes" id="UP001200430"/>
    </source>
</evidence>
<sequence>MHLDRVEVSLSYKKYAGKKRLFLLGLIALTLSAFMLSLSVGVSGMTVSQVIRGLLGLSEGRESLILWNIRLPQAIAAVVAGAGLSLSGVAMQAILRNPLGSPFTLGFSHAGAFGAALTVMLIGNLSERAPYWLLSFGPGIVAIGAFCFCMVATAVILAISATRGAAPETMVLCGVALGSLFTAGTMFLQYFADDVQLAAIVFWTFGDLARADWQDLAVMTAVLLPAGGYFFLRRWDFNAVEAGDETARGLGVDVSRLRLRGLVISALIVSITVSYLGVIGFVGLVCPHAIRRMIGDDYRYLVPASAVAGALLLLLADTAARQILSPHVLPVAVLTSFLGAPAFLWLLLRGGK</sequence>
<evidence type="ECO:0000256" key="3">
    <source>
        <dbReference type="ARBA" id="ARBA00022448"/>
    </source>
</evidence>
<protein>
    <submittedName>
        <fullName evidence="9">Iron ABC transporter permease</fullName>
    </submittedName>
</protein>
<dbReference type="PANTHER" id="PTHR30472">
    <property type="entry name" value="FERRIC ENTEROBACTIN TRANSPORT SYSTEM PERMEASE PROTEIN"/>
    <property type="match status" value="1"/>
</dbReference>
<comment type="subcellular location">
    <subcellularLocation>
        <location evidence="1">Cell membrane</location>
        <topology evidence="1">Multi-pass membrane protein</topology>
    </subcellularLocation>
</comment>
<name>A0ABS9EUA7_9BACT</name>
<evidence type="ECO:0000256" key="6">
    <source>
        <dbReference type="ARBA" id="ARBA00022989"/>
    </source>
</evidence>